<keyword evidence="1" id="KW-0812">Transmembrane</keyword>
<organism evidence="3 4">
    <name type="scientific">Staphylococcus argenteus</name>
    <dbReference type="NCBI Taxonomy" id="985002"/>
    <lineage>
        <taxon>Bacteria</taxon>
        <taxon>Bacillati</taxon>
        <taxon>Bacillota</taxon>
        <taxon>Bacilli</taxon>
        <taxon>Bacillales</taxon>
        <taxon>Staphylococcaceae</taxon>
        <taxon>Staphylococcus</taxon>
    </lineage>
</organism>
<feature type="transmembrane region" description="Helical" evidence="1">
    <location>
        <begin position="140"/>
        <end position="161"/>
    </location>
</feature>
<accession>A0A7U7JR50</accession>
<evidence type="ECO:0000259" key="2">
    <source>
        <dbReference type="Pfam" id="PF02517"/>
    </source>
</evidence>
<keyword evidence="1" id="KW-0472">Membrane</keyword>
<keyword evidence="4" id="KW-1185">Reference proteome</keyword>
<gene>
    <name evidence="3" type="ORF">BN1326_140109</name>
</gene>
<feature type="transmembrane region" description="Helical" evidence="1">
    <location>
        <begin position="51"/>
        <end position="73"/>
    </location>
</feature>
<dbReference type="EMBL" id="CVOU01000006">
    <property type="protein sequence ID" value="CRI14258.1"/>
    <property type="molecule type" value="Genomic_DNA"/>
</dbReference>
<dbReference type="PANTHER" id="PTHR36435:SF1">
    <property type="entry name" value="CAAX AMINO TERMINAL PROTEASE FAMILY PROTEIN"/>
    <property type="match status" value="1"/>
</dbReference>
<dbReference type="InterPro" id="IPR052710">
    <property type="entry name" value="CAAX_protease"/>
</dbReference>
<dbReference type="InterPro" id="IPR003675">
    <property type="entry name" value="Rce1/LyrA-like_dom"/>
</dbReference>
<dbReference type="RefSeq" id="WP_000369349.1">
    <property type="nucleotide sequence ID" value="NC_016941.1"/>
</dbReference>
<dbReference type="Proteomes" id="UP000236509">
    <property type="component" value="Unassembled WGS sequence"/>
</dbReference>
<feature type="transmembrane region" description="Helical" evidence="1">
    <location>
        <begin position="173"/>
        <end position="192"/>
    </location>
</feature>
<feature type="domain" description="CAAX prenyl protease 2/Lysostaphin resistance protein A-like" evidence="2">
    <location>
        <begin position="141"/>
        <end position="234"/>
    </location>
</feature>
<protein>
    <submittedName>
        <fullName evidence="3">Putative membrane protein</fullName>
    </submittedName>
</protein>
<dbReference type="GO" id="GO:0004175">
    <property type="term" value="F:endopeptidase activity"/>
    <property type="evidence" value="ECO:0007669"/>
    <property type="project" value="UniProtKB-ARBA"/>
</dbReference>
<evidence type="ECO:0000256" key="1">
    <source>
        <dbReference type="SAM" id="Phobius"/>
    </source>
</evidence>
<proteinExistence type="predicted"/>
<feature type="transmembrane region" description="Helical" evidence="1">
    <location>
        <begin position="198"/>
        <end position="215"/>
    </location>
</feature>
<feature type="transmembrane region" description="Helical" evidence="1">
    <location>
        <begin position="12"/>
        <end position="39"/>
    </location>
</feature>
<dbReference type="GO" id="GO:0080120">
    <property type="term" value="P:CAAX-box protein maturation"/>
    <property type="evidence" value="ECO:0007669"/>
    <property type="project" value="UniProtKB-ARBA"/>
</dbReference>
<sequence>MDNLKKKYKFKDIAWIDLLIIPIIGVLFFALIFALYTTMKSFGALISDRDIIFIAIVAQTIAYSIGIMAFCLFHLKVISSRLLAGLMYIKKHWLRLLITYIIAVILIYAYEFMTQFLPKHLQYSETANELELNKMFEVPSFLPVAFLLIVIVGPIVEELVFRHILIGELGKKFNFIVMSIISVFLFTLIHVTDAKSPFEFGPYLILAIIMVVTYLKSGRNLGSTIALHIVNNFVSFIMTVVQIYG</sequence>
<dbReference type="PANTHER" id="PTHR36435">
    <property type="entry name" value="SLR1288 PROTEIN"/>
    <property type="match status" value="1"/>
</dbReference>
<evidence type="ECO:0000313" key="3">
    <source>
        <dbReference type="EMBL" id="CRI14258.1"/>
    </source>
</evidence>
<keyword evidence="1" id="KW-1133">Transmembrane helix</keyword>
<name>A0A7U7JR50_9STAP</name>
<dbReference type="KEGG" id="suh:SAMSHR1132_21380"/>
<dbReference type="AlphaFoldDB" id="A0A7U7JR50"/>
<feature type="transmembrane region" description="Helical" evidence="1">
    <location>
        <begin position="227"/>
        <end position="244"/>
    </location>
</feature>
<dbReference type="GeneID" id="66840523"/>
<reference evidence="3 4" key="1">
    <citation type="submission" date="2015-04" db="EMBL/GenBank/DDBJ databases">
        <authorList>
            <person name="Cao L."/>
            <person name="Gao C.H."/>
        </authorList>
    </citation>
    <scope>NUCLEOTIDE SEQUENCE [LARGE SCALE GENOMIC DNA]</scope>
    <source>
        <strain evidence="3 4">SH3</strain>
    </source>
</reference>
<dbReference type="Pfam" id="PF02517">
    <property type="entry name" value="Rce1-like"/>
    <property type="match status" value="1"/>
</dbReference>
<feature type="transmembrane region" description="Helical" evidence="1">
    <location>
        <begin position="93"/>
        <end position="110"/>
    </location>
</feature>
<comment type="caution">
    <text evidence="3">The sequence shown here is derived from an EMBL/GenBank/DDBJ whole genome shotgun (WGS) entry which is preliminary data.</text>
</comment>
<evidence type="ECO:0000313" key="4">
    <source>
        <dbReference type="Proteomes" id="UP000236509"/>
    </source>
</evidence>